<evidence type="ECO:0000256" key="6">
    <source>
        <dbReference type="ARBA" id="ARBA00023316"/>
    </source>
</evidence>
<keyword evidence="7" id="KW-0997">Cell inner membrane</keyword>
<evidence type="ECO:0000256" key="5">
    <source>
        <dbReference type="ARBA" id="ARBA00023239"/>
    </source>
</evidence>
<keyword evidence="5 7" id="KW-0456">Lyase</keyword>
<comment type="catalytic activity">
    <reaction evidence="7">
        <text>a peptidoglycan chain = a peptidoglycan chain with N-acetyl-1,6-anhydromuramyl-[peptide] at the reducing end + a peptidoglycan chain with N-acetylglucosamine at the non-reducing end.</text>
        <dbReference type="EC" id="4.2.2.29"/>
    </reaction>
</comment>
<comment type="similarity">
    <text evidence="7">Belongs to the transglycosylase MltG family.</text>
</comment>
<reference evidence="8 9" key="1">
    <citation type="journal article" date="2023" name="bioRxiv">
        <title>An intranuclear bacterial parasite of deep-sea mussels expresses apoptosis inhibitors acquired from its host.</title>
        <authorList>
            <person name="Gonzalez Porras M.A."/>
            <person name="Assie A."/>
            <person name="Tietjen M."/>
            <person name="Violette M."/>
            <person name="Kleiner M."/>
            <person name="Gruber-Vodicka H."/>
            <person name="Dubilier N."/>
            <person name="Leisch N."/>
        </authorList>
    </citation>
    <scope>NUCLEOTIDE SEQUENCE [LARGE SCALE GENOMIC DNA]</scope>
    <source>
        <strain evidence="8">IAP13</strain>
    </source>
</reference>
<keyword evidence="6 7" id="KW-0961">Cell wall biogenesis/degradation</keyword>
<dbReference type="GO" id="GO:0071555">
    <property type="term" value="P:cell wall organization"/>
    <property type="evidence" value="ECO:0007669"/>
    <property type="project" value="UniProtKB-KW"/>
</dbReference>
<dbReference type="PANTHER" id="PTHR30518">
    <property type="entry name" value="ENDOLYTIC MUREIN TRANSGLYCOSYLASE"/>
    <property type="match status" value="1"/>
</dbReference>
<evidence type="ECO:0000313" key="8">
    <source>
        <dbReference type="EMBL" id="MDP0587873.1"/>
    </source>
</evidence>
<dbReference type="EC" id="4.2.2.29" evidence="7"/>
<dbReference type="Gene3D" id="3.30.160.60">
    <property type="entry name" value="Classic Zinc Finger"/>
    <property type="match status" value="1"/>
</dbReference>
<keyword evidence="4 7" id="KW-0472">Membrane</keyword>
<accession>A0AA90NJK1</accession>
<comment type="function">
    <text evidence="7">Functions as a peptidoglycan terminase that cleaves nascent peptidoglycan strands endolytically to terminate their elongation.</text>
</comment>
<dbReference type="PANTHER" id="PTHR30518:SF2">
    <property type="entry name" value="ENDOLYTIC MUREIN TRANSGLYCOSYLASE"/>
    <property type="match status" value="1"/>
</dbReference>
<evidence type="ECO:0000313" key="9">
    <source>
        <dbReference type="Proteomes" id="UP001178148"/>
    </source>
</evidence>
<name>A0AA90NJK1_9GAMM</name>
<keyword evidence="1 7" id="KW-1003">Cell membrane</keyword>
<dbReference type="InterPro" id="IPR003770">
    <property type="entry name" value="MLTG-like"/>
</dbReference>
<comment type="caution">
    <text evidence="8">The sequence shown here is derived from an EMBL/GenBank/DDBJ whole genome shotgun (WGS) entry which is preliminary data.</text>
</comment>
<dbReference type="GO" id="GO:0009252">
    <property type="term" value="P:peptidoglycan biosynthetic process"/>
    <property type="evidence" value="ECO:0007669"/>
    <property type="project" value="UniProtKB-UniRule"/>
</dbReference>
<evidence type="ECO:0000256" key="3">
    <source>
        <dbReference type="ARBA" id="ARBA00022989"/>
    </source>
</evidence>
<evidence type="ECO:0000256" key="1">
    <source>
        <dbReference type="ARBA" id="ARBA00022475"/>
    </source>
</evidence>
<dbReference type="GO" id="GO:0008932">
    <property type="term" value="F:lytic endotransglycosylase activity"/>
    <property type="evidence" value="ECO:0007669"/>
    <property type="project" value="UniProtKB-UniRule"/>
</dbReference>
<dbReference type="FunFam" id="3.30.160.60:FF:000242">
    <property type="entry name" value="Endolytic murein transglycosylase"/>
    <property type="match status" value="1"/>
</dbReference>
<evidence type="ECO:0000256" key="4">
    <source>
        <dbReference type="ARBA" id="ARBA00023136"/>
    </source>
</evidence>
<keyword evidence="3 7" id="KW-1133">Transmembrane helix</keyword>
<dbReference type="AlphaFoldDB" id="A0AA90NJK1"/>
<dbReference type="Proteomes" id="UP001178148">
    <property type="component" value="Unassembled WGS sequence"/>
</dbReference>
<evidence type="ECO:0000256" key="7">
    <source>
        <dbReference type="HAMAP-Rule" id="MF_02065"/>
    </source>
</evidence>
<dbReference type="CDD" id="cd08010">
    <property type="entry name" value="MltG_like"/>
    <property type="match status" value="1"/>
</dbReference>
<dbReference type="NCBIfam" id="TIGR00247">
    <property type="entry name" value="endolytic transglycosylase MltG"/>
    <property type="match status" value="1"/>
</dbReference>
<dbReference type="EMBL" id="JASXSV010000001">
    <property type="protein sequence ID" value="MDP0587873.1"/>
    <property type="molecule type" value="Genomic_DNA"/>
</dbReference>
<sequence>MLKKFVIGLLSGLLLMSLLVVSGWIWLSWSIDKPVLLLSEQDFIIEKGDSLNYIGKRLKALGVIESFEAFSIMGQLLGMATSLQSGDYQITPGISVREVLVMFTKGRVRYYDITLVEGLRFVDILQLLNSHPKLTRPLSEQDLQSLFKHLDIKGSPEGLFYPDTYFFESGGLVGSILVRAHKRLNEVLEEEWRNKSTGLPYENSYEALVLASIIEKETGVAFERPDISGVFVRRLQRNMRLQSDPTVIYGMGERYQGGLNRKNLREKTSYNTYVIKGLPPTPIALVGRESIHAALHPREGKDLYFVAKGDGTHYFSESLAEHNKAVRKYQVKNRRVDYRSSVVN</sequence>
<dbReference type="GO" id="GO:0005886">
    <property type="term" value="C:plasma membrane"/>
    <property type="evidence" value="ECO:0007669"/>
    <property type="project" value="UniProtKB-UniRule"/>
</dbReference>
<protein>
    <recommendedName>
        <fullName evidence="7">Endolytic murein transglycosylase</fullName>
        <ecNumber evidence="7">4.2.2.29</ecNumber>
    </recommendedName>
    <alternativeName>
        <fullName evidence="7">Peptidoglycan lytic transglycosylase</fullName>
    </alternativeName>
    <alternativeName>
        <fullName evidence="7">Peptidoglycan polymerization terminase</fullName>
    </alternativeName>
</protein>
<organism evidence="8 9">
    <name type="scientific">Candidatus Endonucleibacter bathymodioli</name>
    <dbReference type="NCBI Taxonomy" id="539814"/>
    <lineage>
        <taxon>Bacteria</taxon>
        <taxon>Pseudomonadati</taxon>
        <taxon>Pseudomonadota</taxon>
        <taxon>Gammaproteobacteria</taxon>
        <taxon>Oceanospirillales</taxon>
        <taxon>Endozoicomonadaceae</taxon>
        <taxon>Candidatus Endonucleibacter</taxon>
    </lineage>
</organism>
<keyword evidence="9" id="KW-1185">Reference proteome</keyword>
<evidence type="ECO:0000256" key="2">
    <source>
        <dbReference type="ARBA" id="ARBA00022692"/>
    </source>
</evidence>
<dbReference type="Pfam" id="PF02618">
    <property type="entry name" value="YceG"/>
    <property type="match status" value="1"/>
</dbReference>
<gene>
    <name evidence="7 8" type="primary">mltG</name>
    <name evidence="8" type="ORF">QS748_01130</name>
</gene>
<proteinExistence type="inferred from homology"/>
<dbReference type="HAMAP" id="MF_02065">
    <property type="entry name" value="MltG"/>
    <property type="match status" value="1"/>
</dbReference>
<feature type="site" description="Important for catalytic activity" evidence="7">
    <location>
        <position position="217"/>
    </location>
</feature>
<keyword evidence="2 7" id="KW-0812">Transmembrane</keyword>
<dbReference type="Gene3D" id="3.30.1490.480">
    <property type="entry name" value="Endolytic murein transglycosylase"/>
    <property type="match status" value="1"/>
</dbReference>